<reference evidence="3 4" key="1">
    <citation type="journal article" date="2019" name="Int. J. Syst. Evol. Microbiol.">
        <title>The Global Catalogue of Microorganisms (GCM) 10K type strain sequencing project: providing services to taxonomists for standard genome sequencing and annotation.</title>
        <authorList>
            <consortium name="The Broad Institute Genomics Platform"/>
            <consortium name="The Broad Institute Genome Sequencing Center for Infectious Disease"/>
            <person name="Wu L."/>
            <person name="Ma J."/>
        </authorList>
    </citation>
    <scope>NUCLEOTIDE SEQUENCE [LARGE SCALE GENOMIC DNA]</scope>
    <source>
        <strain evidence="3 4">JCM 9933</strain>
    </source>
</reference>
<keyword evidence="4" id="KW-1185">Reference proteome</keyword>
<dbReference type="EMBL" id="BAAAFZ010000052">
    <property type="protein sequence ID" value="GAA0591958.1"/>
    <property type="molecule type" value="Genomic_DNA"/>
</dbReference>
<organism evidence="3 4">
    <name type="scientific">Craurococcus roseus</name>
    <dbReference type="NCBI Taxonomy" id="77585"/>
    <lineage>
        <taxon>Bacteria</taxon>
        <taxon>Pseudomonadati</taxon>
        <taxon>Pseudomonadota</taxon>
        <taxon>Alphaproteobacteria</taxon>
        <taxon>Acetobacterales</taxon>
        <taxon>Acetobacteraceae</taxon>
        <taxon>Craurococcus</taxon>
    </lineage>
</organism>
<proteinExistence type="predicted"/>
<dbReference type="Proteomes" id="UP001501588">
    <property type="component" value="Unassembled WGS sequence"/>
</dbReference>
<dbReference type="PANTHER" id="PTHR30441">
    <property type="entry name" value="DUF748 DOMAIN-CONTAINING PROTEIN"/>
    <property type="match status" value="1"/>
</dbReference>
<feature type="domain" description="AsmA" evidence="2">
    <location>
        <begin position="189"/>
        <end position="544"/>
    </location>
</feature>
<evidence type="ECO:0000313" key="4">
    <source>
        <dbReference type="Proteomes" id="UP001501588"/>
    </source>
</evidence>
<accession>A0ABN1FJ91</accession>
<dbReference type="InterPro" id="IPR052894">
    <property type="entry name" value="AsmA-related"/>
</dbReference>
<comment type="caution">
    <text evidence="3">The sequence shown here is derived from an EMBL/GenBank/DDBJ whole genome shotgun (WGS) entry which is preliminary data.</text>
</comment>
<evidence type="ECO:0000313" key="3">
    <source>
        <dbReference type="EMBL" id="GAA0591958.1"/>
    </source>
</evidence>
<evidence type="ECO:0000256" key="1">
    <source>
        <dbReference type="SAM" id="MobiDB-lite"/>
    </source>
</evidence>
<dbReference type="InterPro" id="IPR007844">
    <property type="entry name" value="AsmA"/>
</dbReference>
<dbReference type="Pfam" id="PF05170">
    <property type="entry name" value="AsmA"/>
    <property type="match status" value="1"/>
</dbReference>
<gene>
    <name evidence="3" type="ORF">GCM10009416_32950</name>
</gene>
<dbReference type="PANTHER" id="PTHR30441:SF9">
    <property type="entry name" value="ASMA FAMILY PROTEIN YHJG"/>
    <property type="match status" value="1"/>
</dbReference>
<evidence type="ECO:0000259" key="2">
    <source>
        <dbReference type="Pfam" id="PF05170"/>
    </source>
</evidence>
<protein>
    <submittedName>
        <fullName evidence="3">AsmA family protein</fullName>
    </submittedName>
</protein>
<dbReference type="RefSeq" id="WP_343896464.1">
    <property type="nucleotide sequence ID" value="NZ_BAAAFZ010000052.1"/>
</dbReference>
<sequence>MAGRRGKRWLLLLGIPVLLAGLLAAFWSWDWFIPLAESRASAALGRPVKIEHLHVKLGRTVTVAAEGVRVGNPPDFPEDPPFAQVARATAQVDVGAFLRSREVVIPAIELDRPAVNVIAREDGSRNYAFDTLSAPKGEAAEPGAQSGPKIGALRINEGKAKVVIPWLRADFDVDLNTRDRDGQEPALVAEARGTYAGQRIEAEFTGGSVLGLRDETRPWPADLRLRNGDTTLALQGTVREPLKLRGADLRVELAGKDMADLVPLSGVPFPKTPPFRLEGKADYADGRVRLFDAEGKVGRSDIGGTLTVSTTGSRHDVTADLRSRSVDLADLGGLIGSQPGRADTPGQTRQQRNAMAREAAGRKLLPTTPVNMPRLTAADVHLRYRADRVQGRNMPFDSLSTEVDIVDGAVSIHPVSLGIGQGRLVANGTLAPTEGGGLRAKIDVEMRRADLSRLLGAAGAGGAGTVGGVARLEGSGKSVSEILGRGNGEATFVTVGGTVSSLLVDLSGLQFGNALLSALGVPARARIECFIADFALQRGALRSRTLLLDTDAHVVTGSGGLDLGREQLDLRLRTDAKRPTVASLPTPIRIEGTLKDPSIQPELAEAAARAGAAVGLGLLFPPLALLPTIQLGVGENSECEALQAAGERRRRGQQQQAPEGGGRR</sequence>
<feature type="region of interest" description="Disordered" evidence="1">
    <location>
        <begin position="642"/>
        <end position="664"/>
    </location>
</feature>
<name>A0ABN1FJ91_9PROT</name>